<evidence type="ECO:0000256" key="1">
    <source>
        <dbReference type="SAM" id="MobiDB-lite"/>
    </source>
</evidence>
<name>A0ABV6YGR9_9HYPH</name>
<dbReference type="RefSeq" id="WP_377031556.1">
    <property type="nucleotide sequence ID" value="NZ_JBHOMY010000121.1"/>
</dbReference>
<proteinExistence type="predicted"/>
<feature type="region of interest" description="Disordered" evidence="1">
    <location>
        <begin position="166"/>
        <end position="191"/>
    </location>
</feature>
<keyword evidence="3" id="KW-0378">Hydrolase</keyword>
<keyword evidence="3" id="KW-0540">Nuclease</keyword>
<evidence type="ECO:0000259" key="2">
    <source>
        <dbReference type="Pfam" id="PF03372"/>
    </source>
</evidence>
<gene>
    <name evidence="3" type="ORF">ACETIH_26980</name>
</gene>
<dbReference type="SUPFAM" id="SSF56219">
    <property type="entry name" value="DNase I-like"/>
    <property type="match status" value="1"/>
</dbReference>
<dbReference type="GO" id="GO:0004519">
    <property type="term" value="F:endonuclease activity"/>
    <property type="evidence" value="ECO:0007669"/>
    <property type="project" value="UniProtKB-KW"/>
</dbReference>
<keyword evidence="4" id="KW-1185">Reference proteome</keyword>
<evidence type="ECO:0000313" key="4">
    <source>
        <dbReference type="Proteomes" id="UP001593940"/>
    </source>
</evidence>
<sequence>MHLLSRYELFDPEMKFLFDNFTPSIVTGVRLPDGSAVSLFGLHPQPPQSWPQLTAMRDAHLITAALQARDAQAPGILAGDFNAVPWERVTRRVMRLGKLLDPRVGRGLYSTYHAHSIFLSWPLDQVLYQDKFALLEFKRLPAFGSDLYAILVTLCHLPAAASRQSAPHRKMGMFGRPKHRSKLPASSSPQATDAEGKLLSVAGYGLTPLRYLPFM</sequence>
<dbReference type="EMBL" id="JBHOMY010000121">
    <property type="protein sequence ID" value="MFC1460285.1"/>
    <property type="molecule type" value="Genomic_DNA"/>
</dbReference>
<keyword evidence="3" id="KW-0255">Endonuclease</keyword>
<evidence type="ECO:0000313" key="3">
    <source>
        <dbReference type="EMBL" id="MFC1460285.1"/>
    </source>
</evidence>
<dbReference type="InterPro" id="IPR036691">
    <property type="entry name" value="Endo/exonu/phosph_ase_sf"/>
</dbReference>
<protein>
    <submittedName>
        <fullName evidence="3">Endonuclease/exonuclease/phosphatase family protein</fullName>
    </submittedName>
</protein>
<comment type="caution">
    <text evidence="3">The sequence shown here is derived from an EMBL/GenBank/DDBJ whole genome shotgun (WGS) entry which is preliminary data.</text>
</comment>
<feature type="compositionally biased region" description="Basic residues" evidence="1">
    <location>
        <begin position="166"/>
        <end position="182"/>
    </location>
</feature>
<dbReference type="Proteomes" id="UP001593940">
    <property type="component" value="Unassembled WGS sequence"/>
</dbReference>
<reference evidence="3 4" key="1">
    <citation type="submission" date="2024-09" db="EMBL/GenBank/DDBJ databases">
        <title>Nodulacao em especies de Leguminosae Basais da Amazonia e Caracterizacao dos Rizobios e Bacterias Associadas aos Nodulos.</title>
        <authorList>
            <person name="Jambeiro I.C.A."/>
            <person name="Lopes I.S."/>
            <person name="Aguiar E.R.G.R."/>
            <person name="Santos A.F.J."/>
            <person name="Dos Santos J.M.F."/>
            <person name="Gross E."/>
        </authorList>
    </citation>
    <scope>NUCLEOTIDE SEQUENCE [LARGE SCALE GENOMIC DNA]</scope>
    <source>
        <strain evidence="3 4">BRUESC1165</strain>
    </source>
</reference>
<feature type="domain" description="Endonuclease/exonuclease/phosphatase" evidence="2">
    <location>
        <begin position="1"/>
        <end position="146"/>
    </location>
</feature>
<organism evidence="3 4">
    <name type="scientific">Microvirga arabica</name>
    <dbReference type="NCBI Taxonomy" id="1128671"/>
    <lineage>
        <taxon>Bacteria</taxon>
        <taxon>Pseudomonadati</taxon>
        <taxon>Pseudomonadota</taxon>
        <taxon>Alphaproteobacteria</taxon>
        <taxon>Hyphomicrobiales</taxon>
        <taxon>Methylobacteriaceae</taxon>
        <taxon>Microvirga</taxon>
    </lineage>
</organism>
<dbReference type="Pfam" id="PF03372">
    <property type="entry name" value="Exo_endo_phos"/>
    <property type="match status" value="1"/>
</dbReference>
<dbReference type="InterPro" id="IPR005135">
    <property type="entry name" value="Endo/exonuclease/phosphatase"/>
</dbReference>
<dbReference type="Gene3D" id="3.60.10.10">
    <property type="entry name" value="Endonuclease/exonuclease/phosphatase"/>
    <property type="match status" value="1"/>
</dbReference>
<accession>A0ABV6YGR9</accession>